<dbReference type="RefSeq" id="WP_285763885.1">
    <property type="nucleotide sequence ID" value="NZ_BSYJ01000003.1"/>
</dbReference>
<organism evidence="6 7">
    <name type="scientific">Biformimicrobium ophioploci</name>
    <dbReference type="NCBI Taxonomy" id="3036711"/>
    <lineage>
        <taxon>Bacteria</taxon>
        <taxon>Pseudomonadati</taxon>
        <taxon>Pseudomonadota</taxon>
        <taxon>Gammaproteobacteria</taxon>
        <taxon>Cellvibrionales</taxon>
        <taxon>Microbulbiferaceae</taxon>
        <taxon>Biformimicrobium</taxon>
    </lineage>
</organism>
<dbReference type="Pfam" id="PF02353">
    <property type="entry name" value="CMAS"/>
    <property type="match status" value="1"/>
</dbReference>
<dbReference type="SUPFAM" id="SSF53335">
    <property type="entry name" value="S-adenosyl-L-methionine-dependent methyltransferases"/>
    <property type="match status" value="1"/>
</dbReference>
<dbReference type="PANTHER" id="PTHR43667:SF2">
    <property type="entry name" value="FATTY ACID C-METHYL TRANSFERASE"/>
    <property type="match status" value="1"/>
</dbReference>
<dbReference type="EMBL" id="BSYJ01000003">
    <property type="protein sequence ID" value="GMG87250.1"/>
    <property type="molecule type" value="Genomic_DNA"/>
</dbReference>
<protein>
    <submittedName>
        <fullName evidence="6">Cyclopropane-fatty-acyl-phospholipid synthase family protein</fullName>
    </submittedName>
</protein>
<keyword evidence="7" id="KW-1185">Reference proteome</keyword>
<evidence type="ECO:0000256" key="4">
    <source>
        <dbReference type="ARBA" id="ARBA00022691"/>
    </source>
</evidence>
<keyword evidence="2" id="KW-0489">Methyltransferase</keyword>
<evidence type="ECO:0000256" key="2">
    <source>
        <dbReference type="ARBA" id="ARBA00022603"/>
    </source>
</evidence>
<evidence type="ECO:0000313" key="6">
    <source>
        <dbReference type="EMBL" id="GMG87250.1"/>
    </source>
</evidence>
<dbReference type="Gene3D" id="3.40.50.150">
    <property type="entry name" value="Vaccinia Virus protein VP39"/>
    <property type="match status" value="1"/>
</dbReference>
<evidence type="ECO:0000256" key="1">
    <source>
        <dbReference type="ARBA" id="ARBA00010815"/>
    </source>
</evidence>
<name>A0ABQ6LYT8_9GAMM</name>
<keyword evidence="4" id="KW-0949">S-adenosyl-L-methionine</keyword>
<dbReference type="InterPro" id="IPR003333">
    <property type="entry name" value="CMAS"/>
</dbReference>
<comment type="caution">
    <text evidence="6">The sequence shown here is derived from an EMBL/GenBank/DDBJ whole genome shotgun (WGS) entry which is preliminary data.</text>
</comment>
<dbReference type="InterPro" id="IPR050723">
    <property type="entry name" value="CFA/CMAS"/>
</dbReference>
<sequence length="425" mass="48115">MKSVAVNSSKVLSGTRKPRMSSRFARAAVLGKLAGLRGGSLVVEEDGERQAFGEVNANSGIHVTIVVKDSRFYREIAFGGSIGVGEAYMLGYWSCSSLTNLVRLFVRNRELLEGLEGGLAMLSKPLFHLFAWANRNSRDGSRRNISAHYDLGNEFFRLWLDERMMYSSAVFEDPAMSLEQASEAKLRRICEKLALSEKDHLLEIGTGWGGLAIYAAGNYGCRVTTTTISREQYEEAKARIKAAGLQDRVTLLLEDYRDLKGQYDKLVSVEMIEAIGHQYLDTYFKKCASLLKPDGLMLLQSITINDQRYEAAKKSVDFIQRYIFPGGCLMSVTAMAEALTRVTDMRIFHLDDIGPHYARTLAAWRERFWGKVREIRDMGYPEEFLRMWDYYFCYCEGAFIERYIGDVQLLLTKPLARRAALAESS</sequence>
<dbReference type="CDD" id="cd02440">
    <property type="entry name" value="AdoMet_MTases"/>
    <property type="match status" value="1"/>
</dbReference>
<dbReference type="PIRSF" id="PIRSF003085">
    <property type="entry name" value="CMAS"/>
    <property type="match status" value="1"/>
</dbReference>
<reference evidence="6 7" key="1">
    <citation type="submission" date="2023-04" db="EMBL/GenBank/DDBJ databases">
        <title>Marinobulbifer ophiurae gen. nov., sp. Nov., isolate from tissue of brittle star Ophioplocus japonicus.</title>
        <authorList>
            <person name="Kawano K."/>
            <person name="Sawayama S."/>
            <person name="Nakagawa S."/>
        </authorList>
    </citation>
    <scope>NUCLEOTIDE SEQUENCE [LARGE SCALE GENOMIC DNA]</scope>
    <source>
        <strain evidence="6 7">NKW57</strain>
    </source>
</reference>
<comment type="similarity">
    <text evidence="1">Belongs to the CFA/CMAS family.</text>
</comment>
<gene>
    <name evidence="6" type="ORF">MNKW57_15710</name>
</gene>
<evidence type="ECO:0000313" key="7">
    <source>
        <dbReference type="Proteomes" id="UP001224392"/>
    </source>
</evidence>
<accession>A0ABQ6LYT8</accession>
<proteinExistence type="inferred from homology"/>
<dbReference type="PANTHER" id="PTHR43667">
    <property type="entry name" value="CYCLOPROPANE-FATTY-ACYL-PHOSPHOLIPID SYNTHASE"/>
    <property type="match status" value="1"/>
</dbReference>
<keyword evidence="3" id="KW-0808">Transferase</keyword>
<dbReference type="Proteomes" id="UP001224392">
    <property type="component" value="Unassembled WGS sequence"/>
</dbReference>
<evidence type="ECO:0000256" key="3">
    <source>
        <dbReference type="ARBA" id="ARBA00022679"/>
    </source>
</evidence>
<keyword evidence="5" id="KW-0443">Lipid metabolism</keyword>
<dbReference type="InterPro" id="IPR029063">
    <property type="entry name" value="SAM-dependent_MTases_sf"/>
</dbReference>
<evidence type="ECO:0000256" key="5">
    <source>
        <dbReference type="ARBA" id="ARBA00023098"/>
    </source>
</evidence>